<dbReference type="InterPro" id="IPR020287">
    <property type="entry name" value="Tail_sheath_C"/>
</dbReference>
<accession>A0ABX0TNY5</accession>
<evidence type="ECO:0000259" key="2">
    <source>
        <dbReference type="Pfam" id="PF04984"/>
    </source>
</evidence>
<evidence type="ECO:0000256" key="1">
    <source>
        <dbReference type="ARBA" id="ARBA00008005"/>
    </source>
</evidence>
<dbReference type="RefSeq" id="WP_167072120.1">
    <property type="nucleotide sequence ID" value="NZ_JAAOZC010000002.1"/>
</dbReference>
<evidence type="ECO:0000313" key="5">
    <source>
        <dbReference type="Proteomes" id="UP000727456"/>
    </source>
</evidence>
<dbReference type="EMBL" id="JAAOZC010000002">
    <property type="protein sequence ID" value="NIJ07239.1"/>
    <property type="molecule type" value="Genomic_DNA"/>
</dbReference>
<reference evidence="4 5" key="1">
    <citation type="submission" date="2020-03" db="EMBL/GenBank/DDBJ databases">
        <title>Genomic Encyclopedia of Type Strains, Phase III (KMG-III): the genomes of soil and plant-associated and newly described type strains.</title>
        <authorList>
            <person name="Whitman W."/>
        </authorList>
    </citation>
    <scope>NUCLEOTIDE SEQUENCE [LARGE SCALE GENOMIC DNA]</scope>
    <source>
        <strain evidence="4 5">CECT 8804</strain>
    </source>
</reference>
<gene>
    <name evidence="4" type="ORF">FHS31_000835</name>
</gene>
<dbReference type="Proteomes" id="UP000727456">
    <property type="component" value="Unassembled WGS sequence"/>
</dbReference>
<proteinExistence type="inferred from homology"/>
<sequence length="495" mass="51455">MTSAIPFQHLPSNIRAPLFYAELDNSQANTSAQTQRTLIVGQMLTAGSASPGVPVQAMSVAAAKALGGVGSIIAGMAAAYRASDPTGEVWLLPLLDDGSAAAATGSVALTGTTAVTGTVSLYIAGQPLSVAIASGQTAAQAATTIGAAITAAADMPVTASVSSGTITLTAKNKGFVGNDIDIRLNYQGSAAGEFLPAGLSATVTAMSGGSVNPSLTQPLVNLQDMSFDFIVMSLNDTTSTAAMKAFLGEVSGRWSPLQQLYGGTFYGLRGTSGTAAAWGAALNDQHAVVLPAYDSPSPSWVWAADLAGTAAMSLRADPALPLQYLTLSTVLSPPIASRWPLVLRNQMLYSGCSTYTVDANGSVTIENIVTTYVTNGQGQADNSYLEVETLYTLAYALRFMRARVQANYSRKKLAADGTRLIPGTNVVTPSTIRADIIAAYRELEAAGITQQSDVFSANLVVQQNVQNPNRVDVLWPAILVDQLRVFALLAQFRLS</sequence>
<comment type="similarity">
    <text evidence="1">Belongs to the myoviridae tail sheath protein family.</text>
</comment>
<protein>
    <submittedName>
        <fullName evidence="4">Phage tail sheath gpL-like</fullName>
    </submittedName>
</protein>
<feature type="domain" description="Tail sheath protein subtilisin-like" evidence="2">
    <location>
        <begin position="208"/>
        <end position="371"/>
    </location>
</feature>
<feature type="domain" description="Tail sheath protein C-terminal" evidence="3">
    <location>
        <begin position="380"/>
        <end position="492"/>
    </location>
</feature>
<dbReference type="Pfam" id="PF04984">
    <property type="entry name" value="Phage_sheath_1"/>
    <property type="match status" value="1"/>
</dbReference>
<dbReference type="InterPro" id="IPR035089">
    <property type="entry name" value="Phage_sheath_subtilisin"/>
</dbReference>
<keyword evidence="5" id="KW-1185">Reference proteome</keyword>
<dbReference type="InterPro" id="IPR007067">
    <property type="entry name" value="Tail_sheath"/>
</dbReference>
<dbReference type="PIRSF" id="PIRSF007349">
    <property type="entry name" value="Tsp_L"/>
    <property type="match status" value="1"/>
</dbReference>
<comment type="caution">
    <text evidence="4">The sequence shown here is derived from an EMBL/GenBank/DDBJ whole genome shotgun (WGS) entry which is preliminary data.</text>
</comment>
<organism evidence="4 5">
    <name type="scientific">Sphingomonas vulcanisoli</name>
    <dbReference type="NCBI Taxonomy" id="1658060"/>
    <lineage>
        <taxon>Bacteria</taxon>
        <taxon>Pseudomonadati</taxon>
        <taxon>Pseudomonadota</taxon>
        <taxon>Alphaproteobacteria</taxon>
        <taxon>Sphingomonadales</taxon>
        <taxon>Sphingomonadaceae</taxon>
        <taxon>Sphingomonas</taxon>
    </lineage>
</organism>
<dbReference type="Pfam" id="PF17482">
    <property type="entry name" value="Phage_sheath_1C"/>
    <property type="match status" value="1"/>
</dbReference>
<name>A0ABX0TNY5_9SPHN</name>
<evidence type="ECO:0000313" key="4">
    <source>
        <dbReference type="EMBL" id="NIJ07239.1"/>
    </source>
</evidence>
<evidence type="ECO:0000259" key="3">
    <source>
        <dbReference type="Pfam" id="PF17482"/>
    </source>
</evidence>